<keyword evidence="3" id="KW-0809">Transit peptide</keyword>
<dbReference type="PANTHER" id="PTHR13068:SF130">
    <property type="entry name" value="TRANSCRIPTION TERMINATION FACTOR MTERF6, CHLOROPLASTIC_MITOCHONDRIAL-LIKE"/>
    <property type="match status" value="1"/>
</dbReference>
<dbReference type="GO" id="GO:0006353">
    <property type="term" value="P:DNA-templated transcription termination"/>
    <property type="evidence" value="ECO:0007669"/>
    <property type="project" value="UniProtKB-KW"/>
</dbReference>
<dbReference type="InterPro" id="IPR003690">
    <property type="entry name" value="MTERF"/>
</dbReference>
<gene>
    <name evidence="4" type="ORF">AAHA92_24837</name>
</gene>
<comment type="caution">
    <text evidence="4">The sequence shown here is derived from an EMBL/GenBank/DDBJ whole genome shotgun (WGS) entry which is preliminary data.</text>
</comment>
<evidence type="ECO:0000313" key="4">
    <source>
        <dbReference type="EMBL" id="KAL1540487.1"/>
    </source>
</evidence>
<name>A0ABD1G8N8_SALDI</name>
<dbReference type="FunFam" id="1.25.70.10:FF:000001">
    <property type="entry name" value="Mitochondrial transcription termination factor-like"/>
    <property type="match status" value="1"/>
</dbReference>
<dbReference type="Proteomes" id="UP001567538">
    <property type="component" value="Unassembled WGS sequence"/>
</dbReference>
<accession>A0ABD1G8N8</accession>
<dbReference type="PANTHER" id="PTHR13068">
    <property type="entry name" value="CGI-12 PROTEIN-RELATED"/>
    <property type="match status" value="1"/>
</dbReference>
<keyword evidence="2" id="KW-0804">Transcription</keyword>
<dbReference type="Gene3D" id="1.25.70.10">
    <property type="entry name" value="Transcription termination factor 3, mitochondrial"/>
    <property type="match status" value="1"/>
</dbReference>
<evidence type="ECO:0000313" key="5">
    <source>
        <dbReference type="Proteomes" id="UP001567538"/>
    </source>
</evidence>
<dbReference type="SMART" id="SM00733">
    <property type="entry name" value="Mterf"/>
    <property type="match status" value="5"/>
</dbReference>
<reference evidence="4 5" key="1">
    <citation type="submission" date="2024-06" db="EMBL/GenBank/DDBJ databases">
        <title>A chromosome level genome sequence of Diviner's sage (Salvia divinorum).</title>
        <authorList>
            <person name="Ford S.A."/>
            <person name="Ro D.-K."/>
            <person name="Ness R.W."/>
            <person name="Phillips M.A."/>
        </authorList>
    </citation>
    <scope>NUCLEOTIDE SEQUENCE [LARGE SCALE GENOMIC DNA]</scope>
    <source>
        <strain evidence="4">SAF-2024a</strain>
        <tissue evidence="4">Leaf</tissue>
    </source>
</reference>
<sequence>MIYSILRRSLISSFPKNLRSPDERVTRFSLAVLYFSTSTEKKCVNNPALYELLLQKHKFSPQVALIAASVSTQSKTPEEYDSMLSFLREVGFSKSQIEKAVKFLPQLLSSNLEKTIKPKIKVFQDMGFPRDVIAEVLSKEPKILHRSATDVLIPRLILLRELLGSNKYVSQVLRKAQWVLSTDLKKNMLPNVELLRSCGVSMNQILTICCYVPRFFLNRPGIVRKYVDQVDELGVSRGSKVFVYVVAVIGSMPNGKWEQKLQAFRDILQCSEDDILRMVRRSPQVFTVSEDKLVKVKELILGTGKYTPSCIIEWPKSVMYSIEQRYKPRIEVLEMLESRNLIRAWPHLPALCKMSNDVFCKKFVSPHLNEVGEFSWPIELAMGKGTKNSFKLHRGQGIRDKLWEYMLGYGIQ</sequence>
<comment type="similarity">
    <text evidence="1">Belongs to the mTERF family.</text>
</comment>
<keyword evidence="2" id="KW-0806">Transcription termination</keyword>
<keyword evidence="2" id="KW-0805">Transcription regulation</keyword>
<organism evidence="4 5">
    <name type="scientific">Salvia divinorum</name>
    <name type="common">Maria pastora</name>
    <name type="synonym">Diviner's sage</name>
    <dbReference type="NCBI Taxonomy" id="28513"/>
    <lineage>
        <taxon>Eukaryota</taxon>
        <taxon>Viridiplantae</taxon>
        <taxon>Streptophyta</taxon>
        <taxon>Embryophyta</taxon>
        <taxon>Tracheophyta</taxon>
        <taxon>Spermatophyta</taxon>
        <taxon>Magnoliopsida</taxon>
        <taxon>eudicotyledons</taxon>
        <taxon>Gunneridae</taxon>
        <taxon>Pentapetalae</taxon>
        <taxon>asterids</taxon>
        <taxon>lamiids</taxon>
        <taxon>Lamiales</taxon>
        <taxon>Lamiaceae</taxon>
        <taxon>Nepetoideae</taxon>
        <taxon>Mentheae</taxon>
        <taxon>Salviinae</taxon>
        <taxon>Salvia</taxon>
        <taxon>Salvia subgen. Calosphace</taxon>
    </lineage>
</organism>
<protein>
    <submittedName>
        <fullName evidence="4">Uncharacterized protein</fullName>
    </submittedName>
</protein>
<dbReference type="InterPro" id="IPR038538">
    <property type="entry name" value="MTERF_sf"/>
</dbReference>
<evidence type="ECO:0000256" key="3">
    <source>
        <dbReference type="ARBA" id="ARBA00022946"/>
    </source>
</evidence>
<evidence type="ECO:0000256" key="1">
    <source>
        <dbReference type="ARBA" id="ARBA00007692"/>
    </source>
</evidence>
<keyword evidence="5" id="KW-1185">Reference proteome</keyword>
<dbReference type="Pfam" id="PF02536">
    <property type="entry name" value="mTERF"/>
    <property type="match status" value="2"/>
</dbReference>
<evidence type="ECO:0000256" key="2">
    <source>
        <dbReference type="ARBA" id="ARBA00022472"/>
    </source>
</evidence>
<dbReference type="EMBL" id="JBEAFC010000009">
    <property type="protein sequence ID" value="KAL1540487.1"/>
    <property type="molecule type" value="Genomic_DNA"/>
</dbReference>
<proteinExistence type="inferred from homology"/>
<dbReference type="AlphaFoldDB" id="A0ABD1G8N8"/>